<evidence type="ECO:0000256" key="4">
    <source>
        <dbReference type="ARBA" id="ARBA00022448"/>
    </source>
</evidence>
<dbReference type="AlphaFoldDB" id="A0A3G2JZF2"/>
<keyword evidence="6 12" id="KW-0812">Transmembrane</keyword>
<comment type="subcellular location">
    <subcellularLocation>
        <location evidence="1 12">Mitochondrion membrane</location>
        <topology evidence="1 12">Single-pass membrane protein</topology>
    </subcellularLocation>
</comment>
<reference evidence="14" key="1">
    <citation type="journal article" date="2014" name="Mol. Biol. Evol.">
        <title>Bulk de novo mitogenome assembly from pooled total DNA elucidates the phylogeny of weevils (Coleoptera: Curculionoidea).</title>
        <authorList>
            <person name="Gillett C.P."/>
            <person name="Crampton-Platt A."/>
            <person name="Timmermans M.J."/>
            <person name="Jordal B.H."/>
            <person name="Emerson B.C."/>
            <person name="Vogler A.P."/>
        </authorList>
    </citation>
    <scope>NUCLEOTIDE SEQUENCE</scope>
</reference>
<geneLocation type="mitochondrion" evidence="14"/>
<evidence type="ECO:0000256" key="7">
    <source>
        <dbReference type="ARBA" id="ARBA00022781"/>
    </source>
</evidence>
<dbReference type="GO" id="GO:0015078">
    <property type="term" value="F:proton transmembrane transporter activity"/>
    <property type="evidence" value="ECO:0007669"/>
    <property type="project" value="InterPro"/>
</dbReference>
<dbReference type="GO" id="GO:0031966">
    <property type="term" value="C:mitochondrial membrane"/>
    <property type="evidence" value="ECO:0007669"/>
    <property type="project" value="UniProtKB-SubCell"/>
</dbReference>
<dbReference type="Pfam" id="PF00895">
    <property type="entry name" value="ATP-synt_8"/>
    <property type="match status" value="1"/>
</dbReference>
<proteinExistence type="inferred from homology"/>
<evidence type="ECO:0000256" key="12">
    <source>
        <dbReference type="RuleBase" id="RU003661"/>
    </source>
</evidence>
<keyword evidence="8 13" id="KW-1133">Transmembrane helix</keyword>
<evidence type="ECO:0000256" key="10">
    <source>
        <dbReference type="ARBA" id="ARBA00023128"/>
    </source>
</evidence>
<dbReference type="GO" id="GO:0045259">
    <property type="term" value="C:proton-transporting ATP synthase complex"/>
    <property type="evidence" value="ECO:0007669"/>
    <property type="project" value="UniProtKB-KW"/>
</dbReference>
<evidence type="ECO:0000256" key="11">
    <source>
        <dbReference type="ARBA" id="ARBA00023136"/>
    </source>
</evidence>
<accession>A0A3G2JZF2</accession>
<evidence type="ECO:0000256" key="3">
    <source>
        <dbReference type="ARBA" id="ARBA00011291"/>
    </source>
</evidence>
<evidence type="ECO:0000256" key="9">
    <source>
        <dbReference type="ARBA" id="ARBA00023065"/>
    </source>
</evidence>
<evidence type="ECO:0000313" key="14">
    <source>
        <dbReference type="EMBL" id="AYN50425.1"/>
    </source>
</evidence>
<evidence type="ECO:0000256" key="6">
    <source>
        <dbReference type="ARBA" id="ARBA00022692"/>
    </source>
</evidence>
<keyword evidence="5 12" id="KW-0138">CF(0)</keyword>
<name>A0A3G2JZF2_9CUCU</name>
<protein>
    <recommendedName>
        <fullName evidence="12">ATP synthase complex subunit 8</fullName>
    </recommendedName>
</protein>
<evidence type="ECO:0000256" key="2">
    <source>
        <dbReference type="ARBA" id="ARBA00008892"/>
    </source>
</evidence>
<dbReference type="GO" id="GO:0015986">
    <property type="term" value="P:proton motive force-driven ATP synthesis"/>
    <property type="evidence" value="ECO:0007669"/>
    <property type="project" value="InterPro"/>
</dbReference>
<keyword evidence="7 12" id="KW-0375">Hydrogen ion transport</keyword>
<keyword evidence="10 12" id="KW-0496">Mitochondrion</keyword>
<organism evidence="14">
    <name type="scientific">Ceratopus sp. CG351</name>
    <dbReference type="NCBI Taxonomy" id="2480753"/>
    <lineage>
        <taxon>Eukaryota</taxon>
        <taxon>Metazoa</taxon>
        <taxon>Ecdysozoa</taxon>
        <taxon>Arthropoda</taxon>
        <taxon>Hexapoda</taxon>
        <taxon>Insecta</taxon>
        <taxon>Pterygota</taxon>
        <taxon>Neoptera</taxon>
        <taxon>Endopterygota</taxon>
        <taxon>Coleoptera</taxon>
        <taxon>Polyphaga</taxon>
        <taxon>Cucujiformia</taxon>
        <taxon>Curculionidae</taxon>
        <taxon>Curculioninae</taxon>
        <taxon>Ceratopodini</taxon>
        <taxon>Ceratopus</taxon>
    </lineage>
</organism>
<evidence type="ECO:0000256" key="8">
    <source>
        <dbReference type="ARBA" id="ARBA00022989"/>
    </source>
</evidence>
<evidence type="ECO:0000256" key="5">
    <source>
        <dbReference type="ARBA" id="ARBA00022547"/>
    </source>
</evidence>
<evidence type="ECO:0000256" key="13">
    <source>
        <dbReference type="SAM" id="Phobius"/>
    </source>
</evidence>
<dbReference type="EMBL" id="MH473535">
    <property type="protein sequence ID" value="AYN50425.1"/>
    <property type="molecule type" value="Genomic_DNA"/>
</dbReference>
<gene>
    <name evidence="14" type="primary">atp8</name>
</gene>
<keyword evidence="4 12" id="KW-0813">Transport</keyword>
<feature type="transmembrane region" description="Helical" evidence="13">
    <location>
        <begin position="12"/>
        <end position="33"/>
    </location>
</feature>
<evidence type="ECO:0000256" key="1">
    <source>
        <dbReference type="ARBA" id="ARBA00004304"/>
    </source>
</evidence>
<sequence length="51" mass="6323">MPQMAPMNWISLYILFLFLFIMMIIINYYSFLYTPKSIKTIKKAKKINWKW</sequence>
<keyword evidence="11 13" id="KW-0472">Membrane</keyword>
<reference evidence="14" key="2">
    <citation type="submission" date="2018-06" db="EMBL/GenBank/DDBJ databases">
        <authorList>
            <person name="James G."/>
        </authorList>
    </citation>
    <scope>NUCLEOTIDE SEQUENCE</scope>
</reference>
<keyword evidence="9 12" id="KW-0406">Ion transport</keyword>
<dbReference type="InterPro" id="IPR001421">
    <property type="entry name" value="ATP8_metazoa"/>
</dbReference>
<comment type="subunit">
    <text evidence="3">F-type ATPases have 2 components, CF(1) - the catalytic core - and CF(0) - the membrane proton channel.</text>
</comment>
<comment type="similarity">
    <text evidence="2 12">Belongs to the ATPase protein 8 family.</text>
</comment>